<evidence type="ECO:0000313" key="8">
    <source>
        <dbReference type="Proteomes" id="UP000020467"/>
    </source>
</evidence>
<feature type="region of interest" description="Disordered" evidence="6">
    <location>
        <begin position="688"/>
        <end position="712"/>
    </location>
</feature>
<evidence type="ECO:0000256" key="2">
    <source>
        <dbReference type="ARBA" id="ARBA00022603"/>
    </source>
</evidence>
<dbReference type="Proteomes" id="UP000020467">
    <property type="component" value="Unassembled WGS sequence"/>
</dbReference>
<dbReference type="Gene3D" id="3.40.50.150">
    <property type="entry name" value="Vaccinia Virus protein VP39"/>
    <property type="match status" value="1"/>
</dbReference>
<dbReference type="KEGG" id="cfj:CFIO01_12779"/>
<evidence type="ECO:0000256" key="6">
    <source>
        <dbReference type="SAM" id="MobiDB-lite"/>
    </source>
</evidence>
<dbReference type="EC" id="2.1.1.37" evidence="1"/>
<keyword evidence="3 5" id="KW-0808">Transferase</keyword>
<dbReference type="PROSITE" id="PS51679">
    <property type="entry name" value="SAM_MT_C5"/>
    <property type="match status" value="1"/>
</dbReference>
<proteinExistence type="inferred from homology"/>
<feature type="compositionally biased region" description="Pro residues" evidence="6">
    <location>
        <begin position="646"/>
        <end position="656"/>
    </location>
</feature>
<protein>
    <recommendedName>
        <fullName evidence="1">DNA (cytosine-5-)-methyltransferase</fullName>
        <ecNumber evidence="1">2.1.1.37</ecNumber>
    </recommendedName>
</protein>
<dbReference type="AlphaFoldDB" id="A0A010R983"/>
<sequence length="743" mass="83849">MATTLCSGSSPSAAIVVDDDHAFEDKATTEWQLRLNAYRPQGRENSVITVNSDFDILEQKEEDIADRELENLIDLTVDDDPVIQPRQRRRQPPPAKDPERHHQSIGTGQRLIKLKKFYELDPSQCPKSALEPHFILVNNITENLTTNKFTIRGLPFIRVRSLMAKLPRKLNEVAIVYELDETDDRTINEQASIEVPLSAIIGPSRSFHTTNALYPHHRYDPKAFATEKSVEKEGPLVCRWKYFIHYRDSHEKKISKAHHWTLERVREHEVEREDFKVSEEALRSDWRGVTIRGGAHIPEAQPHVLGQPAQKQKYTVFDSFCGAGGFSRGAERAGMKVQHAVDSWDRACNTYRRNFPDTNLFEMTVDEFILSQKDVPIRVDVLHLSPPCQTWSPAHTVAGRNDEANIASLFACRSLIEKLRPRIFTLEQTFGIMQPAYAPFFNTLVMGFTEFGYSVTWKLVHLQTWGLPQVRKRLIMIGACPGEKLPPFPRATHSETGAGGLSKYVTIRQALSRITDTSSFHNPENEMRNTLPIGSVVSDPDQILKRCVTCSGGQNMHWSNTRAYTVREFASLQGFPVWHQFAEAPKSALKKQIGNAFPACVVRPLYEHLKNWLLAEDGFAPPRNARNSVGGREVVFLTEAPAPAPAPRRVPAPLAMPSPLSSQGDSASNAMMLDEDEDDQIEIKFYGDSDIEMSDVPEAPRSPDTPDTPLSYYRCRSRSRTMSLGLSPEPVQFGMKDSPIVID</sequence>
<dbReference type="Gene3D" id="3.90.120.10">
    <property type="entry name" value="DNA Methylase, subunit A, domain 2"/>
    <property type="match status" value="1"/>
</dbReference>
<dbReference type="GO" id="GO:0003886">
    <property type="term" value="F:DNA (cytosine-5-)-methyltransferase activity"/>
    <property type="evidence" value="ECO:0007669"/>
    <property type="project" value="UniProtKB-EC"/>
</dbReference>
<feature type="region of interest" description="Disordered" evidence="6">
    <location>
        <begin position="646"/>
        <end position="667"/>
    </location>
</feature>
<feature type="region of interest" description="Disordered" evidence="6">
    <location>
        <begin position="80"/>
        <end position="105"/>
    </location>
</feature>
<dbReference type="InterPro" id="IPR001525">
    <property type="entry name" value="C5_MeTfrase"/>
</dbReference>
<dbReference type="InterPro" id="IPR050390">
    <property type="entry name" value="C5-Methyltransferase"/>
</dbReference>
<dbReference type="Pfam" id="PF00145">
    <property type="entry name" value="DNA_methylase"/>
    <property type="match status" value="1"/>
</dbReference>
<name>A0A010R983_9PEZI</name>
<evidence type="ECO:0000256" key="1">
    <source>
        <dbReference type="ARBA" id="ARBA00011975"/>
    </source>
</evidence>
<dbReference type="PRINTS" id="PR00105">
    <property type="entry name" value="C5METTRFRASE"/>
</dbReference>
<gene>
    <name evidence="7" type="ORF">CFIO01_12779</name>
</gene>
<dbReference type="PANTHER" id="PTHR10629">
    <property type="entry name" value="CYTOSINE-SPECIFIC METHYLTRANSFERASE"/>
    <property type="match status" value="1"/>
</dbReference>
<dbReference type="PANTHER" id="PTHR10629:SF52">
    <property type="entry name" value="DNA (CYTOSINE-5)-METHYLTRANSFERASE 1"/>
    <property type="match status" value="1"/>
</dbReference>
<reference evidence="7 8" key="1">
    <citation type="submission" date="2014-02" db="EMBL/GenBank/DDBJ databases">
        <title>The genome sequence of Colletotrichum fioriniae PJ7.</title>
        <authorList>
            <person name="Baroncelli R."/>
            <person name="Thon M.R."/>
        </authorList>
    </citation>
    <scope>NUCLEOTIDE SEQUENCE [LARGE SCALE GENOMIC DNA]</scope>
    <source>
        <strain evidence="7 8">PJ7</strain>
    </source>
</reference>
<accession>A0A010R983</accession>
<keyword evidence="2 5" id="KW-0489">Methyltransferase</keyword>
<comment type="similarity">
    <text evidence="5">Belongs to the class I-like SAM-binding methyltransferase superfamily. C5-methyltransferase family.</text>
</comment>
<dbReference type="GO" id="GO:0032259">
    <property type="term" value="P:methylation"/>
    <property type="evidence" value="ECO:0007669"/>
    <property type="project" value="UniProtKB-KW"/>
</dbReference>
<comment type="caution">
    <text evidence="7">The sequence shown here is derived from an EMBL/GenBank/DDBJ whole genome shotgun (WGS) entry which is preliminary data.</text>
</comment>
<dbReference type="EMBL" id="JARH01000795">
    <property type="protein sequence ID" value="EXF76751.1"/>
    <property type="molecule type" value="Genomic_DNA"/>
</dbReference>
<dbReference type="eggNOG" id="ENOG502SB19">
    <property type="taxonomic scope" value="Eukaryota"/>
</dbReference>
<feature type="active site" evidence="5">
    <location>
        <position position="388"/>
    </location>
</feature>
<dbReference type="GO" id="GO:0003677">
    <property type="term" value="F:DNA binding"/>
    <property type="evidence" value="ECO:0007669"/>
    <property type="project" value="TreeGrafter"/>
</dbReference>
<dbReference type="HOGENOM" id="CLU_012943_2_0_1"/>
<keyword evidence="4 5" id="KW-0949">S-adenosyl-L-methionine</keyword>
<evidence type="ECO:0000256" key="3">
    <source>
        <dbReference type="ARBA" id="ARBA00022679"/>
    </source>
</evidence>
<evidence type="ECO:0000313" key="7">
    <source>
        <dbReference type="EMBL" id="EXF76751.1"/>
    </source>
</evidence>
<evidence type="ECO:0000256" key="4">
    <source>
        <dbReference type="ARBA" id="ARBA00022691"/>
    </source>
</evidence>
<dbReference type="OrthoDB" id="414133at2759"/>
<evidence type="ECO:0000256" key="5">
    <source>
        <dbReference type="PROSITE-ProRule" id="PRU01016"/>
    </source>
</evidence>
<keyword evidence="8" id="KW-1185">Reference proteome</keyword>
<dbReference type="InterPro" id="IPR029063">
    <property type="entry name" value="SAM-dependent_MTases_sf"/>
</dbReference>
<dbReference type="SUPFAM" id="SSF53335">
    <property type="entry name" value="S-adenosyl-L-methionine-dependent methyltransferases"/>
    <property type="match status" value="1"/>
</dbReference>
<organism evidence="7 8">
    <name type="scientific">Colletotrichum fioriniae PJ7</name>
    <dbReference type="NCBI Taxonomy" id="1445577"/>
    <lineage>
        <taxon>Eukaryota</taxon>
        <taxon>Fungi</taxon>
        <taxon>Dikarya</taxon>
        <taxon>Ascomycota</taxon>
        <taxon>Pezizomycotina</taxon>
        <taxon>Sordariomycetes</taxon>
        <taxon>Hypocreomycetidae</taxon>
        <taxon>Glomerellales</taxon>
        <taxon>Glomerellaceae</taxon>
        <taxon>Colletotrichum</taxon>
        <taxon>Colletotrichum acutatum species complex</taxon>
    </lineage>
</organism>
<dbReference type="STRING" id="1445577.A0A010R983"/>
<dbReference type="GO" id="GO:0044027">
    <property type="term" value="P:negative regulation of gene expression via chromosomal CpG island methylation"/>
    <property type="evidence" value="ECO:0007669"/>
    <property type="project" value="TreeGrafter"/>
</dbReference>
<dbReference type="GO" id="GO:0005634">
    <property type="term" value="C:nucleus"/>
    <property type="evidence" value="ECO:0007669"/>
    <property type="project" value="TreeGrafter"/>
</dbReference>